<accession>A0A644UV99</accession>
<dbReference type="Pfam" id="PF01053">
    <property type="entry name" value="Cys_Met_Meta_PP"/>
    <property type="match status" value="1"/>
</dbReference>
<dbReference type="AlphaFoldDB" id="A0A644UV99"/>
<dbReference type="InterPro" id="IPR000277">
    <property type="entry name" value="Cys/Met-Metab_PyrdxlP-dep_enz"/>
</dbReference>
<keyword evidence="2" id="KW-0663">Pyridoxal phosphate</keyword>
<dbReference type="GO" id="GO:0030170">
    <property type="term" value="F:pyridoxal phosphate binding"/>
    <property type="evidence" value="ECO:0007669"/>
    <property type="project" value="InterPro"/>
</dbReference>
<dbReference type="EC" id="4.4.1.11" evidence="4"/>
<dbReference type="GO" id="GO:0005737">
    <property type="term" value="C:cytoplasm"/>
    <property type="evidence" value="ECO:0007669"/>
    <property type="project" value="TreeGrafter"/>
</dbReference>
<dbReference type="PANTHER" id="PTHR11808:SF80">
    <property type="entry name" value="CYSTATHIONINE GAMMA-LYASE"/>
    <property type="match status" value="1"/>
</dbReference>
<dbReference type="Gene3D" id="3.90.1150.10">
    <property type="entry name" value="Aspartate Aminotransferase, domain 1"/>
    <property type="match status" value="1"/>
</dbReference>
<protein>
    <submittedName>
        <fullName evidence="4">L-methionine gamma-lyase</fullName>
        <ecNumber evidence="4">4.4.1.11</ecNumber>
    </submittedName>
</protein>
<comment type="caution">
    <text evidence="4">The sequence shown here is derived from an EMBL/GenBank/DDBJ whole genome shotgun (WGS) entry which is preliminary data.</text>
</comment>
<dbReference type="InterPro" id="IPR015424">
    <property type="entry name" value="PyrdxlP-dep_Trfase"/>
</dbReference>
<dbReference type="GO" id="GO:0018826">
    <property type="term" value="F:methionine gamma-lyase activity"/>
    <property type="evidence" value="ECO:0007669"/>
    <property type="project" value="UniProtKB-EC"/>
</dbReference>
<keyword evidence="3 4" id="KW-0456">Lyase</keyword>
<evidence type="ECO:0000313" key="4">
    <source>
        <dbReference type="EMBL" id="MPL83000.1"/>
    </source>
</evidence>
<dbReference type="InterPro" id="IPR015421">
    <property type="entry name" value="PyrdxlP-dep_Trfase_major"/>
</dbReference>
<comment type="cofactor">
    <cofactor evidence="1">
        <name>pyridoxal 5'-phosphate</name>
        <dbReference type="ChEBI" id="CHEBI:597326"/>
    </cofactor>
</comment>
<proteinExistence type="predicted"/>
<evidence type="ECO:0000256" key="3">
    <source>
        <dbReference type="ARBA" id="ARBA00023239"/>
    </source>
</evidence>
<gene>
    <name evidence="4" type="primary">mgl_7</name>
    <name evidence="4" type="ORF">SDC9_28950</name>
</gene>
<dbReference type="InterPro" id="IPR015422">
    <property type="entry name" value="PyrdxlP-dep_Trfase_small"/>
</dbReference>
<evidence type="ECO:0000256" key="2">
    <source>
        <dbReference type="ARBA" id="ARBA00022898"/>
    </source>
</evidence>
<evidence type="ECO:0000256" key="1">
    <source>
        <dbReference type="ARBA" id="ARBA00001933"/>
    </source>
</evidence>
<dbReference type="CDD" id="cd00614">
    <property type="entry name" value="CGS_like"/>
    <property type="match status" value="1"/>
</dbReference>
<dbReference type="PIRSF" id="PIRSF001434">
    <property type="entry name" value="CGS"/>
    <property type="match status" value="1"/>
</dbReference>
<dbReference type="FunFam" id="3.90.1150.10:FF:000008">
    <property type="entry name" value="Cystathionine gamma-synthase"/>
    <property type="match status" value="1"/>
</dbReference>
<dbReference type="Gene3D" id="3.40.640.10">
    <property type="entry name" value="Type I PLP-dependent aspartate aminotransferase-like (Major domain)"/>
    <property type="match status" value="1"/>
</dbReference>
<reference evidence="4" key="1">
    <citation type="submission" date="2019-08" db="EMBL/GenBank/DDBJ databases">
        <authorList>
            <person name="Kucharzyk K."/>
            <person name="Murdoch R.W."/>
            <person name="Higgins S."/>
            <person name="Loffler F."/>
        </authorList>
    </citation>
    <scope>NUCLEOTIDE SEQUENCE</scope>
</reference>
<dbReference type="SUPFAM" id="SSF53383">
    <property type="entry name" value="PLP-dependent transferases"/>
    <property type="match status" value="1"/>
</dbReference>
<organism evidence="4">
    <name type="scientific">bioreactor metagenome</name>
    <dbReference type="NCBI Taxonomy" id="1076179"/>
    <lineage>
        <taxon>unclassified sequences</taxon>
        <taxon>metagenomes</taxon>
        <taxon>ecological metagenomes</taxon>
    </lineage>
</organism>
<name>A0A644UV99_9ZZZZ</name>
<dbReference type="GO" id="GO:0019346">
    <property type="term" value="P:transsulfuration"/>
    <property type="evidence" value="ECO:0007669"/>
    <property type="project" value="InterPro"/>
</dbReference>
<dbReference type="EMBL" id="VSSQ01000170">
    <property type="protein sequence ID" value="MPL83000.1"/>
    <property type="molecule type" value="Genomic_DNA"/>
</dbReference>
<dbReference type="FunFam" id="3.40.640.10:FF:000046">
    <property type="entry name" value="Cystathionine gamma-lyase"/>
    <property type="match status" value="1"/>
</dbReference>
<sequence length="396" mass="42921">MNTKDKGFSTKLIHAGAFDDEFGSATVPIYQSSTFRFKSAQHGADCFSGASDGYIYTRIGNPTIRAFERNIAELENGYDGIATSSGMGAISSVYMALLGGGSHIISSDAVYGPARGVLEQDFSRFNVEASFVNTSNLDNIRKAIRPNTKVLYIETPANPTMDITDIAACAEIARAHNLILVVDNTFSSPYLQKPLDLGADVVLHSITKFINGHADIVGGVIVAKDPAIYKKIRHSMVYMGCNMDPTQAFMVLRGVKTLAIRIERAQENAMKVAEFLQSHPKVAWIKYPGLKSHPQYELASRQMNGFGSMMSFGLKGGYEAGKKLMDNVHLAILAVSLGGVETLIQHPASMTHAAVSHENKLAAGITDDLVRFSVGIESVEDIIEDLKHGLSLTTLR</sequence>
<dbReference type="PANTHER" id="PTHR11808">
    <property type="entry name" value="TRANS-SULFURATION ENZYME FAMILY MEMBER"/>
    <property type="match status" value="1"/>
</dbReference>